<name>A0A1A7QWP1_9FLAO</name>
<accession>A0A1A7QWP1</accession>
<organism evidence="1 2">
    <name type="scientific">Gelidibacter algens</name>
    <dbReference type="NCBI Taxonomy" id="49280"/>
    <lineage>
        <taxon>Bacteria</taxon>
        <taxon>Pseudomonadati</taxon>
        <taxon>Bacteroidota</taxon>
        <taxon>Flavobacteriia</taxon>
        <taxon>Flavobacteriales</taxon>
        <taxon>Flavobacteriaceae</taxon>
        <taxon>Gelidibacter</taxon>
    </lineage>
</organism>
<evidence type="ECO:0000313" key="1">
    <source>
        <dbReference type="EMBL" id="RAJ18698.1"/>
    </source>
</evidence>
<evidence type="ECO:0008006" key="3">
    <source>
        <dbReference type="Google" id="ProtNLM"/>
    </source>
</evidence>
<evidence type="ECO:0000313" key="2">
    <source>
        <dbReference type="Proteomes" id="UP000248987"/>
    </source>
</evidence>
<dbReference type="Gene3D" id="2.40.420.20">
    <property type="match status" value="1"/>
</dbReference>
<gene>
    <name evidence="1" type="ORF">LX77_03733</name>
</gene>
<dbReference type="STRING" id="49280.A9996_15835"/>
<dbReference type="OrthoDB" id="9814657at2"/>
<dbReference type="EMBL" id="QLLQ01000026">
    <property type="protein sequence ID" value="RAJ18698.1"/>
    <property type="molecule type" value="Genomic_DNA"/>
</dbReference>
<comment type="caution">
    <text evidence="1">The sequence shown here is derived from an EMBL/GenBank/DDBJ whole genome shotgun (WGS) entry which is preliminary data.</text>
</comment>
<reference evidence="1 2" key="1">
    <citation type="submission" date="2018-06" db="EMBL/GenBank/DDBJ databases">
        <title>Genomic Encyclopedia of Archaeal and Bacterial Type Strains, Phase II (KMG-II): from individual species to whole genera.</title>
        <authorList>
            <person name="Goeker M."/>
        </authorList>
    </citation>
    <scope>NUCLEOTIDE SEQUENCE [LARGE SCALE GENOMIC DNA]</scope>
    <source>
        <strain evidence="1 2">DSM 12408</strain>
    </source>
</reference>
<proteinExistence type="predicted"/>
<protein>
    <recommendedName>
        <fullName evidence="3">Cobalt-zinc-cadmium efflux system membrane fusion protein</fullName>
    </recommendedName>
</protein>
<sequence>MSRYRRLLSWVFAEADIIVGSSKAMALSKTAVIQVTDEYFVMVLKNETSNEYQFRKAKLEIGLQTEDFVEILNAVSLKDKKIVVNGTYMLLNDAEGGGHSH</sequence>
<keyword evidence="2" id="KW-1185">Reference proteome</keyword>
<dbReference type="RefSeq" id="WP_066437301.1">
    <property type="nucleotide sequence ID" value="NZ_LZRN01000042.1"/>
</dbReference>
<dbReference type="AlphaFoldDB" id="A0A1A7QWP1"/>
<dbReference type="Proteomes" id="UP000248987">
    <property type="component" value="Unassembled WGS sequence"/>
</dbReference>